<comment type="caution">
    <text evidence="2">The sequence shown here is derived from an EMBL/GenBank/DDBJ whole genome shotgun (WGS) entry which is preliminary data.</text>
</comment>
<reference evidence="2 3" key="1">
    <citation type="journal article" date="2023" name="G3 (Bethesda)">
        <title>A chromosome-level genome assembly of Zasmidium syzygii isolated from banana leaves.</title>
        <authorList>
            <person name="van Westerhoven A.C."/>
            <person name="Mehrabi R."/>
            <person name="Talebi R."/>
            <person name="Steentjes M.B.F."/>
            <person name="Corcolon B."/>
            <person name="Chong P.A."/>
            <person name="Kema G.H.J."/>
            <person name="Seidl M.F."/>
        </authorList>
    </citation>
    <scope>NUCLEOTIDE SEQUENCE [LARGE SCALE GENOMIC DNA]</scope>
    <source>
        <strain evidence="2 3">P124</strain>
    </source>
</reference>
<evidence type="ECO:0000313" key="2">
    <source>
        <dbReference type="EMBL" id="KAK4503356.1"/>
    </source>
</evidence>
<gene>
    <name evidence="2" type="ORF">PRZ48_004271</name>
</gene>
<proteinExistence type="predicted"/>
<evidence type="ECO:0000256" key="1">
    <source>
        <dbReference type="SAM" id="MobiDB-lite"/>
    </source>
</evidence>
<protein>
    <submittedName>
        <fullName evidence="2">Uncharacterized protein</fullName>
    </submittedName>
</protein>
<name>A0ABR0EP22_ZASCE</name>
<feature type="region of interest" description="Disordered" evidence="1">
    <location>
        <begin position="220"/>
        <end position="275"/>
    </location>
</feature>
<organism evidence="2 3">
    <name type="scientific">Zasmidium cellare</name>
    <name type="common">Wine cellar mold</name>
    <name type="synonym">Racodium cellare</name>
    <dbReference type="NCBI Taxonomy" id="395010"/>
    <lineage>
        <taxon>Eukaryota</taxon>
        <taxon>Fungi</taxon>
        <taxon>Dikarya</taxon>
        <taxon>Ascomycota</taxon>
        <taxon>Pezizomycotina</taxon>
        <taxon>Dothideomycetes</taxon>
        <taxon>Dothideomycetidae</taxon>
        <taxon>Mycosphaerellales</taxon>
        <taxon>Mycosphaerellaceae</taxon>
        <taxon>Zasmidium</taxon>
    </lineage>
</organism>
<dbReference type="Proteomes" id="UP001305779">
    <property type="component" value="Unassembled WGS sequence"/>
</dbReference>
<evidence type="ECO:0000313" key="3">
    <source>
        <dbReference type="Proteomes" id="UP001305779"/>
    </source>
</evidence>
<accession>A0ABR0EP22</accession>
<keyword evidence="3" id="KW-1185">Reference proteome</keyword>
<dbReference type="EMBL" id="JAXOVC010000003">
    <property type="protein sequence ID" value="KAK4503356.1"/>
    <property type="molecule type" value="Genomic_DNA"/>
</dbReference>
<feature type="region of interest" description="Disordered" evidence="1">
    <location>
        <begin position="291"/>
        <end position="328"/>
    </location>
</feature>
<sequence>MGDLLRLWRNLATIRRQKMTTLLLFRIPGLTRLLKRPEISPDDLKVWEKTLSEVYHCLEGRYRELQEQHNDRELSMIPQSLRTAELEGIWYSDIGRWQSIRDASSFCQMVGAPELRNNLLASNVCFEFGYMGHADLNGMPYVSLAEFPESGWRCVTTVTSVLGTMFGFAPHTLRMQEEPDGGNEHIDARIAVLPRLYTPRVAVVALKYVAARETLRVQVKGKADTHSQRHGGQHGKGQVVDGGTRSEQLNRSIQSLPRNPPETRYEGSQGQDVAIPMRRLARSMLSLARDASQDDSIAEKLSEAQSGDGYNARARSRMPRESAVGETW</sequence>
<feature type="compositionally biased region" description="Polar residues" evidence="1">
    <location>
        <begin position="245"/>
        <end position="257"/>
    </location>
</feature>